<accession>A0ABP3IPA3</accession>
<evidence type="ECO:0008006" key="3">
    <source>
        <dbReference type="Google" id="ProtNLM"/>
    </source>
</evidence>
<dbReference type="Pfam" id="PF20092">
    <property type="entry name" value="DUF6483"/>
    <property type="match status" value="1"/>
</dbReference>
<keyword evidence="2" id="KW-1185">Reference proteome</keyword>
<organism evidence="1 2">
    <name type="scientific">Paenibacillus motobuensis</name>
    <dbReference type="NCBI Taxonomy" id="295324"/>
    <lineage>
        <taxon>Bacteria</taxon>
        <taxon>Bacillati</taxon>
        <taxon>Bacillota</taxon>
        <taxon>Bacilli</taxon>
        <taxon>Bacillales</taxon>
        <taxon>Paenibacillaceae</taxon>
        <taxon>Paenibacillus</taxon>
    </lineage>
</organism>
<dbReference type="RefSeq" id="WP_343865382.1">
    <property type="nucleotide sequence ID" value="NZ_BAAACX010000027.1"/>
</dbReference>
<evidence type="ECO:0000313" key="2">
    <source>
        <dbReference type="Proteomes" id="UP001500340"/>
    </source>
</evidence>
<evidence type="ECO:0000313" key="1">
    <source>
        <dbReference type="EMBL" id="GAA0410757.1"/>
    </source>
</evidence>
<gene>
    <name evidence="1" type="ORF">GCM10008933_46190</name>
</gene>
<comment type="caution">
    <text evidence="1">The sequence shown here is derived from an EMBL/GenBank/DDBJ whole genome shotgun (WGS) entry which is preliminary data.</text>
</comment>
<name>A0ABP3IPA3_9BACL</name>
<dbReference type="EMBL" id="BAAACX010000027">
    <property type="protein sequence ID" value="GAA0410757.1"/>
    <property type="molecule type" value="Genomic_DNA"/>
</dbReference>
<dbReference type="InterPro" id="IPR045507">
    <property type="entry name" value="DUF6483"/>
</dbReference>
<reference evidence="2" key="1">
    <citation type="journal article" date="2019" name="Int. J. Syst. Evol. Microbiol.">
        <title>The Global Catalogue of Microorganisms (GCM) 10K type strain sequencing project: providing services to taxonomists for standard genome sequencing and annotation.</title>
        <authorList>
            <consortium name="The Broad Institute Genomics Platform"/>
            <consortium name="The Broad Institute Genome Sequencing Center for Infectious Disease"/>
            <person name="Wu L."/>
            <person name="Ma J."/>
        </authorList>
    </citation>
    <scope>NUCLEOTIDE SEQUENCE [LARGE SCALE GENOMIC DNA]</scope>
    <source>
        <strain evidence="2">JCM 12774</strain>
    </source>
</reference>
<proteinExistence type="predicted"/>
<dbReference type="Proteomes" id="UP001500340">
    <property type="component" value="Unassembled WGS sequence"/>
</dbReference>
<sequence length="220" mass="25635">MLRKDYLVRMIEEMVDVIGQVFGLKQQNKLIEALWKLDDLYKEQFRLNSRMIGSLSARDIVEIFRTGGKVEADKLQSLARLLQEEGDIYIAQGRQDDGLFRLMKSLHLYLAADLHGADPSLWNSETETAKLMSRLKDYRLPLDTERLLLDYEEAHNRFDQAENVLYRLLGAEAITKQQALAFYERLLQYEPERLSEGGLPLHEVREGLAEVEKREYTKEV</sequence>
<protein>
    <recommendedName>
        <fullName evidence="3">Bacterial transcriptional activator domain-containing protein</fullName>
    </recommendedName>
</protein>